<dbReference type="RefSeq" id="WP_208894967.1">
    <property type="nucleotide sequence ID" value="NZ_CP009770.1"/>
</dbReference>
<dbReference type="InterPro" id="IPR012763">
    <property type="entry name" value="DNA_pol_III_sug/sutau_N"/>
</dbReference>
<dbReference type="PATRIC" id="fig|42094.4.peg.669"/>
<dbReference type="CDD" id="cd00009">
    <property type="entry name" value="AAA"/>
    <property type="match status" value="1"/>
</dbReference>
<keyword evidence="3 8" id="KW-0547">Nucleotide-binding</keyword>
<dbReference type="EC" id="2.7.7.7" evidence="8"/>
<keyword evidence="5 8" id="KW-0067">ATP-binding</keyword>
<dbReference type="Pfam" id="PF13177">
    <property type="entry name" value="DNA_pol3_delta2"/>
    <property type="match status" value="1"/>
</dbReference>
<comment type="function">
    <text evidence="8">DNA polymerase III is a complex, multichain enzyme responsible for most of the replicative synthesis in bacteria. This DNA polymerase also exhibits 3' to 5' exonuclease activity.</text>
</comment>
<dbReference type="Gene3D" id="3.40.50.300">
    <property type="entry name" value="P-loop containing nucleotide triphosphate hydrolases"/>
    <property type="match status" value="1"/>
</dbReference>
<feature type="domain" description="AAA+ ATPase" evidence="9">
    <location>
        <begin position="37"/>
        <end position="180"/>
    </location>
</feature>
<dbReference type="AlphaFoldDB" id="A0A0C5S2S4"/>
<gene>
    <name evidence="8" type="primary">dnaX</name>
    <name evidence="10" type="ORF">JM47_03370</name>
</gene>
<keyword evidence="8" id="KW-0548">Nucleotidyltransferase</keyword>
<dbReference type="STRING" id="42094.JM47_03370"/>
<keyword evidence="6 8" id="KW-0239">DNA-directed DNA polymerase</keyword>
<dbReference type="InterPro" id="IPR027417">
    <property type="entry name" value="P-loop_NTPase"/>
</dbReference>
<dbReference type="GO" id="GO:0003887">
    <property type="term" value="F:DNA-directed DNA polymerase activity"/>
    <property type="evidence" value="ECO:0007669"/>
    <property type="project" value="UniProtKB-KW"/>
</dbReference>
<dbReference type="NCBIfam" id="TIGR02397">
    <property type="entry name" value="dnaX_nterm"/>
    <property type="match status" value="1"/>
</dbReference>
<evidence type="ECO:0000256" key="8">
    <source>
        <dbReference type="RuleBase" id="RU364063"/>
    </source>
</evidence>
<dbReference type="SUPFAM" id="SSF52540">
    <property type="entry name" value="P-loop containing nucleoside triphosphate hydrolases"/>
    <property type="match status" value="1"/>
</dbReference>
<dbReference type="InterPro" id="IPR050238">
    <property type="entry name" value="DNA_Rep/Repair_Clamp_Loader"/>
</dbReference>
<keyword evidence="4" id="KW-0862">Zinc</keyword>
<dbReference type="SMART" id="SM00382">
    <property type="entry name" value="AAA"/>
    <property type="match status" value="1"/>
</dbReference>
<keyword evidence="8" id="KW-0808">Transferase</keyword>
<evidence type="ECO:0000256" key="6">
    <source>
        <dbReference type="ARBA" id="ARBA00022932"/>
    </source>
</evidence>
<dbReference type="KEGG" id="ude:JM47_03370"/>
<evidence type="ECO:0000313" key="11">
    <source>
        <dbReference type="Proteomes" id="UP000032261"/>
    </source>
</evidence>
<dbReference type="InterPro" id="IPR003593">
    <property type="entry name" value="AAA+_ATPase"/>
</dbReference>
<dbReference type="PANTHER" id="PTHR11669:SF0">
    <property type="entry name" value="PROTEIN STICHEL-LIKE 2"/>
    <property type="match status" value="1"/>
</dbReference>
<proteinExistence type="inferred from homology"/>
<dbReference type="HOGENOM" id="CLU_006229_0_3_14"/>
<keyword evidence="2" id="KW-0479">Metal-binding</keyword>
<name>A0A0C5S2S4_9BACT</name>
<evidence type="ECO:0000256" key="5">
    <source>
        <dbReference type="ARBA" id="ARBA00022840"/>
    </source>
</evidence>
<protein>
    <recommendedName>
        <fullName evidence="8">DNA polymerase III subunit gamma/tau</fullName>
        <ecNumber evidence="8">2.7.7.7</ecNumber>
    </recommendedName>
</protein>
<dbReference type="Proteomes" id="UP000032261">
    <property type="component" value="Chromosome"/>
</dbReference>
<dbReference type="GO" id="GO:0046872">
    <property type="term" value="F:metal ion binding"/>
    <property type="evidence" value="ECO:0007669"/>
    <property type="project" value="UniProtKB-KW"/>
</dbReference>
<comment type="subunit">
    <text evidence="8">DNA polymerase III contains a core (composed of alpha, epsilon and theta chains) that associates with a tau subunit. This core dimerizes to form the POLIII' complex. PolIII' associates with the gamma complex (composed of gamma, delta, delta', psi and chi chains) and with the beta chain to form the complete DNA polymerase III complex.</text>
</comment>
<dbReference type="InterPro" id="IPR045085">
    <property type="entry name" value="HLD_clamp_pol_III_gamma_tau"/>
</dbReference>
<comment type="catalytic activity">
    <reaction evidence="7 8">
        <text>DNA(n) + a 2'-deoxyribonucleoside 5'-triphosphate = DNA(n+1) + diphosphate</text>
        <dbReference type="Rhea" id="RHEA:22508"/>
        <dbReference type="Rhea" id="RHEA-COMP:17339"/>
        <dbReference type="Rhea" id="RHEA-COMP:17340"/>
        <dbReference type="ChEBI" id="CHEBI:33019"/>
        <dbReference type="ChEBI" id="CHEBI:61560"/>
        <dbReference type="ChEBI" id="CHEBI:173112"/>
        <dbReference type="EC" id="2.7.7.7"/>
    </reaction>
</comment>
<organism evidence="10 11">
    <name type="scientific">Ureaplasma diversum</name>
    <dbReference type="NCBI Taxonomy" id="42094"/>
    <lineage>
        <taxon>Bacteria</taxon>
        <taxon>Bacillati</taxon>
        <taxon>Mycoplasmatota</taxon>
        <taxon>Mycoplasmoidales</taxon>
        <taxon>Mycoplasmoidaceae</taxon>
        <taxon>Ureaplasma</taxon>
    </lineage>
</organism>
<accession>A0A0C5S2S4</accession>
<comment type="similarity">
    <text evidence="1 8">Belongs to the DnaX/STICHEL family.</text>
</comment>
<sequence length="622" mass="70677">MNKISLYRKYRPRCFSSVFGQGMIKDLLLASIRSNQIGHAYVFSGPRGIGKTSFAKIFACAINCLSKVNGNDACMKCVNCTSIIDEKAMDIVELDAASYNGVDQIREIILNVNYLPVSLPYKVYIIDEAHMLSNAAWNALLKTIEEPPSYAVFILATTEYQKIPLTIISRCLRLDFKRLNKAELSSMIEYVVDKENISIQKEAITKIVDLADGAGRDALSLLDQLSVHNNIDLKLINQVFGLIDNKYKIQFLEYVANLNFSALRSLVDQLSLEGISFHLLVDDLIQILFDTITYLQTNSLEYVKKLNENELKTIINYGLDYQRILSLLMLARNKIKDSVHSLVEMEILVYQLTNPVNKLNQSKPTNQLNNELNSKNQLNQFEPKTEPKLQPQQEPKPTKQTDSVIIKENTQPIPINIEPEAQTPIDLASLFKTNLVYHQQANQPVQKDQQETNTSNEQSNIVIDNEEIIKLAKQALCFTSKQKTLTFLNLFKEIKQQETVAEHKKLVDSLTVLNYTIEVAWVSDNCVVLMSDYGSRVEAINKIAFDDEFIKSFFKVFDTDQFAADKQVIAIDKKIAKEINSKRAQLKNIIINDVNNSHVKKLTSKLKETAEALKQFNLSLEE</sequence>
<reference evidence="10 11" key="1">
    <citation type="journal article" date="2015" name="Genome Announc.">
        <title>Genome Sequence of Ureaplasma diversum Strain ATCC 49782.</title>
        <authorList>
            <person name="Marques L.M."/>
            <person name="Guimaraes A.M."/>
            <person name="Martins H.B."/>
            <person name="Rezende I.S."/>
            <person name="Barbosa M.S."/>
            <person name="Campos G.B."/>
            <person name="do Nascimento N.C."/>
            <person name="Dos Santos A.P."/>
            <person name="Amorim A.T."/>
            <person name="Santos V.M."/>
            <person name="Messick J.B."/>
            <person name="Timenetsky J."/>
        </authorList>
    </citation>
    <scope>NUCLEOTIDE SEQUENCE [LARGE SCALE GENOMIC DNA]</scope>
    <source>
        <strain evidence="10 11">ATCC 49782</strain>
    </source>
</reference>
<evidence type="ECO:0000256" key="1">
    <source>
        <dbReference type="ARBA" id="ARBA00006360"/>
    </source>
</evidence>
<dbReference type="GO" id="GO:0006261">
    <property type="term" value="P:DNA-templated DNA replication"/>
    <property type="evidence" value="ECO:0007669"/>
    <property type="project" value="TreeGrafter"/>
</dbReference>
<evidence type="ECO:0000256" key="2">
    <source>
        <dbReference type="ARBA" id="ARBA00022723"/>
    </source>
</evidence>
<evidence type="ECO:0000256" key="3">
    <source>
        <dbReference type="ARBA" id="ARBA00022741"/>
    </source>
</evidence>
<dbReference type="EMBL" id="CP009770">
    <property type="protein sequence ID" value="AJQ45705.1"/>
    <property type="molecule type" value="Genomic_DNA"/>
</dbReference>
<evidence type="ECO:0000256" key="7">
    <source>
        <dbReference type="ARBA" id="ARBA00049244"/>
    </source>
</evidence>
<dbReference type="Pfam" id="PF22608">
    <property type="entry name" value="DNAX_ATPase_lid"/>
    <property type="match status" value="1"/>
</dbReference>
<keyword evidence="8" id="KW-0235">DNA replication</keyword>
<dbReference type="GO" id="GO:0005524">
    <property type="term" value="F:ATP binding"/>
    <property type="evidence" value="ECO:0007669"/>
    <property type="project" value="UniProtKB-KW"/>
</dbReference>
<evidence type="ECO:0000259" key="9">
    <source>
        <dbReference type="SMART" id="SM00382"/>
    </source>
</evidence>
<dbReference type="Gene3D" id="1.10.8.60">
    <property type="match status" value="1"/>
</dbReference>
<evidence type="ECO:0000256" key="4">
    <source>
        <dbReference type="ARBA" id="ARBA00022833"/>
    </source>
</evidence>
<evidence type="ECO:0000313" key="10">
    <source>
        <dbReference type="EMBL" id="AJQ45705.1"/>
    </source>
</evidence>
<dbReference type="PANTHER" id="PTHR11669">
    <property type="entry name" value="REPLICATION FACTOR C / DNA POLYMERASE III GAMMA-TAU SUBUNIT"/>
    <property type="match status" value="1"/>
</dbReference>
<dbReference type="GO" id="GO:0009360">
    <property type="term" value="C:DNA polymerase III complex"/>
    <property type="evidence" value="ECO:0007669"/>
    <property type="project" value="InterPro"/>
</dbReference>